<dbReference type="Proteomes" id="UP000007646">
    <property type="component" value="Unassembled WGS sequence"/>
</dbReference>
<keyword evidence="5" id="KW-0175">Coiled coil</keyword>
<dbReference type="Gene3D" id="3.30.40.10">
    <property type="entry name" value="Zinc/RING finger domain, C3HC4 (zinc finger)"/>
    <property type="match status" value="1"/>
</dbReference>
<dbReference type="InterPro" id="IPR013083">
    <property type="entry name" value="Znf_RING/FYVE/PHD"/>
</dbReference>
<evidence type="ECO:0000259" key="6">
    <source>
        <dbReference type="PROSITE" id="PS50089"/>
    </source>
</evidence>
<protein>
    <submittedName>
        <fullName evidence="9">Uncharacterized protein</fullName>
    </submittedName>
</protein>
<evidence type="ECO:0000256" key="2">
    <source>
        <dbReference type="ARBA" id="ARBA00022771"/>
    </source>
</evidence>
<keyword evidence="10" id="KW-1185">Reference proteome</keyword>
<evidence type="ECO:0000256" key="3">
    <source>
        <dbReference type="ARBA" id="ARBA00022833"/>
    </source>
</evidence>
<dbReference type="Gene3D" id="3.30.160.60">
    <property type="entry name" value="Classic Zinc Finger"/>
    <property type="match status" value="1"/>
</dbReference>
<dbReference type="SMART" id="SM00184">
    <property type="entry name" value="RING"/>
    <property type="match status" value="1"/>
</dbReference>
<reference evidence="9" key="3">
    <citation type="submission" date="2025-09" db="UniProtKB">
        <authorList>
            <consortium name="Ensembl"/>
        </authorList>
    </citation>
    <scope>IDENTIFICATION</scope>
    <source>
        <strain evidence="9">Isolate ISIS603380</strain>
    </source>
</reference>
<reference evidence="9 10" key="1">
    <citation type="submission" date="2009-06" db="EMBL/GenBank/DDBJ databases">
        <title>The Genome Sequence of Loxodonta africana (African elephant).</title>
        <authorList>
            <person name="Di Palma F."/>
            <person name="Heiman D."/>
            <person name="Young S."/>
            <person name="Johnson J."/>
            <person name="Lander E.S."/>
            <person name="Lindblad-Toh K."/>
        </authorList>
    </citation>
    <scope>NUCLEOTIDE SEQUENCE [LARGE SCALE GENOMIC DNA]</scope>
    <source>
        <strain evidence="9 10">Isolate ISIS603380</strain>
    </source>
</reference>
<dbReference type="Gene3D" id="2.60.120.920">
    <property type="match status" value="1"/>
</dbReference>
<dbReference type="InterPro" id="IPR000315">
    <property type="entry name" value="Znf_B-box"/>
</dbReference>
<dbReference type="InterPro" id="IPR003877">
    <property type="entry name" value="SPRY_dom"/>
</dbReference>
<proteinExistence type="predicted"/>
<dbReference type="SUPFAM" id="SSF49899">
    <property type="entry name" value="Concanavalin A-like lectins/glucanases"/>
    <property type="match status" value="1"/>
</dbReference>
<dbReference type="PANTHER" id="PTHR24103">
    <property type="entry name" value="E3 UBIQUITIN-PROTEIN LIGASE TRIM"/>
    <property type="match status" value="1"/>
</dbReference>
<evidence type="ECO:0000259" key="8">
    <source>
        <dbReference type="PROSITE" id="PS50188"/>
    </source>
</evidence>
<dbReference type="InterPro" id="IPR043136">
    <property type="entry name" value="B30.2/SPRY_sf"/>
</dbReference>
<dbReference type="PROSITE" id="PS50089">
    <property type="entry name" value="ZF_RING_2"/>
    <property type="match status" value="1"/>
</dbReference>
<dbReference type="InterPro" id="IPR001870">
    <property type="entry name" value="B30.2/SPRY"/>
</dbReference>
<dbReference type="eggNOG" id="KOG2177">
    <property type="taxonomic scope" value="Eukaryota"/>
</dbReference>
<dbReference type="Ensembl" id="ENSLAFT00000022561.2">
    <property type="protein sequence ID" value="ENSLAFP00000017376.2"/>
    <property type="gene ID" value="ENSLAFG00000021445.2"/>
</dbReference>
<dbReference type="SUPFAM" id="SSF57845">
    <property type="entry name" value="B-box zinc-binding domain"/>
    <property type="match status" value="1"/>
</dbReference>
<organism evidence="9 10">
    <name type="scientific">Loxodonta africana</name>
    <name type="common">African elephant</name>
    <dbReference type="NCBI Taxonomy" id="9785"/>
    <lineage>
        <taxon>Eukaryota</taxon>
        <taxon>Metazoa</taxon>
        <taxon>Chordata</taxon>
        <taxon>Craniata</taxon>
        <taxon>Vertebrata</taxon>
        <taxon>Euteleostomi</taxon>
        <taxon>Mammalia</taxon>
        <taxon>Eutheria</taxon>
        <taxon>Afrotheria</taxon>
        <taxon>Proboscidea</taxon>
        <taxon>Elephantidae</taxon>
        <taxon>Loxodonta</taxon>
    </lineage>
</organism>
<dbReference type="HOGENOM" id="CLU_013137_0_3_1"/>
<dbReference type="InterPro" id="IPR017907">
    <property type="entry name" value="Znf_RING_CS"/>
</dbReference>
<dbReference type="SUPFAM" id="SSF57850">
    <property type="entry name" value="RING/U-box"/>
    <property type="match status" value="1"/>
</dbReference>
<dbReference type="InterPro" id="IPR013320">
    <property type="entry name" value="ConA-like_dom_sf"/>
</dbReference>
<feature type="domain" description="B box-type" evidence="7">
    <location>
        <begin position="93"/>
        <end position="136"/>
    </location>
</feature>
<dbReference type="Pfam" id="PF00622">
    <property type="entry name" value="SPRY"/>
    <property type="match status" value="1"/>
</dbReference>
<dbReference type="OMA" id="LHIRTED"/>
<dbReference type="InterPro" id="IPR003879">
    <property type="entry name" value="Butyrophylin_SPRY"/>
</dbReference>
<evidence type="ECO:0000259" key="7">
    <source>
        <dbReference type="PROSITE" id="PS50119"/>
    </source>
</evidence>
<dbReference type="CDD" id="cd19783">
    <property type="entry name" value="Bbox2_TRIM43-like"/>
    <property type="match status" value="1"/>
</dbReference>
<evidence type="ECO:0000313" key="10">
    <source>
        <dbReference type="Proteomes" id="UP000007646"/>
    </source>
</evidence>
<dbReference type="GO" id="GO:0008270">
    <property type="term" value="F:zinc ion binding"/>
    <property type="evidence" value="ECO:0007669"/>
    <property type="project" value="UniProtKB-KW"/>
</dbReference>
<dbReference type="InterPro" id="IPR050143">
    <property type="entry name" value="TRIM/RBCC"/>
</dbReference>
<accession>G3TPN4</accession>
<dbReference type="PRINTS" id="PR01407">
    <property type="entry name" value="BUTYPHLNCDUF"/>
</dbReference>
<reference evidence="9" key="2">
    <citation type="submission" date="2025-08" db="UniProtKB">
        <authorList>
            <consortium name="Ensembl"/>
        </authorList>
    </citation>
    <scope>IDENTIFICATION</scope>
    <source>
        <strain evidence="9">Isolate ISIS603380</strain>
    </source>
</reference>
<dbReference type="Pfam" id="PF15227">
    <property type="entry name" value="zf-C3HC4_4"/>
    <property type="match status" value="1"/>
</dbReference>
<evidence type="ECO:0000256" key="4">
    <source>
        <dbReference type="PROSITE-ProRule" id="PRU00024"/>
    </source>
</evidence>
<dbReference type="PROSITE" id="PS00518">
    <property type="entry name" value="ZF_RING_1"/>
    <property type="match status" value="1"/>
</dbReference>
<feature type="coiled-coil region" evidence="5">
    <location>
        <begin position="196"/>
        <end position="223"/>
    </location>
</feature>
<dbReference type="PROSITE" id="PS50119">
    <property type="entry name" value="ZF_BBOX"/>
    <property type="match status" value="1"/>
</dbReference>
<dbReference type="PROSITE" id="PS50188">
    <property type="entry name" value="B302_SPRY"/>
    <property type="match status" value="1"/>
</dbReference>
<dbReference type="GeneTree" id="ENSGT00940000160005"/>
<evidence type="ECO:0000313" key="9">
    <source>
        <dbReference type="Ensembl" id="ENSLAFP00000017376.2"/>
    </source>
</evidence>
<dbReference type="InParanoid" id="G3TPN4"/>
<dbReference type="AlphaFoldDB" id="G3TPN4"/>
<dbReference type="SMART" id="SM00336">
    <property type="entry name" value="BBOX"/>
    <property type="match status" value="1"/>
</dbReference>
<name>G3TPN4_LOXAF</name>
<keyword evidence="2 4" id="KW-0863">Zinc-finger</keyword>
<evidence type="ECO:0000256" key="1">
    <source>
        <dbReference type="ARBA" id="ARBA00022723"/>
    </source>
</evidence>
<evidence type="ECO:0000256" key="5">
    <source>
        <dbReference type="SAM" id="Coils"/>
    </source>
</evidence>
<sequence length="450" mass="52466">FSSLRKMDSNISQAFRKELTCCICLDYVTDPVTIGCGHSFCRPCLYISWEEAKTTRCPLCGETSKKTDIESNILVKNLVFLARQASLCQFLSSEDQMCGTHKETKKMFCEESKNLLCLLCSSSQEHEAHRHCSIEYAVEKYREKLLKQMKSLWEKIQENQRNLNEECRIINLWMDYICLRRDMIRDHYRKLHPVLHREEKQHLEGLKSERKKILQQLKKSQTTMVQKQKHLREMFEELLNLCHKPDVELLQNLEDTLTRSESVQLHMLQPVNPALSARPITGLIDRFNQFQVNISLNYETSSHDIMLSDDVRSLIFRHDLQEVPFPSGRSNYFATWGAQAFTSGKHYWEMHVDSSWDWAIGVCKDTWLRKNCSVIESGDTFLLLCVKGDNGYHLFTTSPVLSQYIEKPLGKVGVFVDFNSGSVSFVNVAKNSLIWEYPAYSFNYSLRPFF</sequence>
<dbReference type="InterPro" id="IPR001841">
    <property type="entry name" value="Znf_RING"/>
</dbReference>
<feature type="domain" description="B30.2/SPRY" evidence="8">
    <location>
        <begin position="274"/>
        <end position="450"/>
    </location>
</feature>
<feature type="domain" description="RING-type" evidence="6">
    <location>
        <begin position="21"/>
        <end position="60"/>
    </location>
</feature>
<dbReference type="FunCoup" id="G3TPN4">
    <property type="interactions" value="8"/>
</dbReference>
<keyword evidence="1" id="KW-0479">Metal-binding</keyword>
<keyword evidence="3" id="KW-0862">Zinc</keyword>